<gene>
    <name evidence="1" type="ORF">L798_00750</name>
</gene>
<dbReference type="InParanoid" id="A0A067QJD1"/>
<reference evidence="1 2" key="1">
    <citation type="journal article" date="2014" name="Nat. Commun.">
        <title>Molecular traces of alternative social organization in a termite genome.</title>
        <authorList>
            <person name="Terrapon N."/>
            <person name="Li C."/>
            <person name="Robertson H.M."/>
            <person name="Ji L."/>
            <person name="Meng X."/>
            <person name="Booth W."/>
            <person name="Chen Z."/>
            <person name="Childers C.P."/>
            <person name="Glastad K.M."/>
            <person name="Gokhale K."/>
            <person name="Gowin J."/>
            <person name="Gronenberg W."/>
            <person name="Hermansen R.A."/>
            <person name="Hu H."/>
            <person name="Hunt B.G."/>
            <person name="Huylmans A.K."/>
            <person name="Khalil S.M."/>
            <person name="Mitchell R.D."/>
            <person name="Munoz-Torres M.C."/>
            <person name="Mustard J.A."/>
            <person name="Pan H."/>
            <person name="Reese J.T."/>
            <person name="Scharf M.E."/>
            <person name="Sun F."/>
            <person name="Vogel H."/>
            <person name="Xiao J."/>
            <person name="Yang W."/>
            <person name="Yang Z."/>
            <person name="Yang Z."/>
            <person name="Zhou J."/>
            <person name="Zhu J."/>
            <person name="Brent C.S."/>
            <person name="Elsik C.G."/>
            <person name="Goodisman M.A."/>
            <person name="Liberles D.A."/>
            <person name="Roe R.M."/>
            <person name="Vargo E.L."/>
            <person name="Vilcinskas A."/>
            <person name="Wang J."/>
            <person name="Bornberg-Bauer E."/>
            <person name="Korb J."/>
            <person name="Zhang G."/>
            <person name="Liebig J."/>
        </authorList>
    </citation>
    <scope>NUCLEOTIDE SEQUENCE [LARGE SCALE GENOMIC DNA]</scope>
    <source>
        <tissue evidence="1">Whole organism</tissue>
    </source>
</reference>
<proteinExistence type="predicted"/>
<dbReference type="Proteomes" id="UP000027135">
    <property type="component" value="Unassembled WGS sequence"/>
</dbReference>
<dbReference type="EMBL" id="KK853278">
    <property type="protein sequence ID" value="KDR09063.1"/>
    <property type="molecule type" value="Genomic_DNA"/>
</dbReference>
<sequence>MKRLKVIKVGGNRLLAYRECSCFDFCKLNFINLLISETWDVNEKGKIIHFIPDVCSSGVTAPCIRNLGSKYGLASRSGYVILGERTSILTYGLDPTAKREILPPRGIKSRSFSW</sequence>
<accession>A0A067QJD1</accession>
<organism evidence="1 2">
    <name type="scientific">Zootermopsis nevadensis</name>
    <name type="common">Dampwood termite</name>
    <dbReference type="NCBI Taxonomy" id="136037"/>
    <lineage>
        <taxon>Eukaryota</taxon>
        <taxon>Metazoa</taxon>
        <taxon>Ecdysozoa</taxon>
        <taxon>Arthropoda</taxon>
        <taxon>Hexapoda</taxon>
        <taxon>Insecta</taxon>
        <taxon>Pterygota</taxon>
        <taxon>Neoptera</taxon>
        <taxon>Polyneoptera</taxon>
        <taxon>Dictyoptera</taxon>
        <taxon>Blattodea</taxon>
        <taxon>Blattoidea</taxon>
        <taxon>Termitoidae</taxon>
        <taxon>Termopsidae</taxon>
        <taxon>Zootermopsis</taxon>
    </lineage>
</organism>
<protein>
    <submittedName>
        <fullName evidence="1">Uncharacterized protein</fullName>
    </submittedName>
</protein>
<evidence type="ECO:0000313" key="2">
    <source>
        <dbReference type="Proteomes" id="UP000027135"/>
    </source>
</evidence>
<evidence type="ECO:0000313" key="1">
    <source>
        <dbReference type="EMBL" id="KDR09063.1"/>
    </source>
</evidence>
<keyword evidence="2" id="KW-1185">Reference proteome</keyword>
<name>A0A067QJD1_ZOONE</name>
<dbReference type="AlphaFoldDB" id="A0A067QJD1"/>